<evidence type="ECO:0000313" key="2">
    <source>
        <dbReference type="Proteomes" id="UP001249851"/>
    </source>
</evidence>
<sequence>MTNPTIRNRYHFILMIVLPQDIHSKGSKQDHLAFSNWITEMKESQTYPVHQNENPFYESTADETRCNPLYDRFPLDSTSLEKER</sequence>
<name>A0AAD9PSG8_ACRCE</name>
<accession>A0AAD9PSG8</accession>
<organism evidence="1 2">
    <name type="scientific">Acropora cervicornis</name>
    <name type="common">Staghorn coral</name>
    <dbReference type="NCBI Taxonomy" id="6130"/>
    <lineage>
        <taxon>Eukaryota</taxon>
        <taxon>Metazoa</taxon>
        <taxon>Cnidaria</taxon>
        <taxon>Anthozoa</taxon>
        <taxon>Hexacorallia</taxon>
        <taxon>Scleractinia</taxon>
        <taxon>Astrocoeniina</taxon>
        <taxon>Acroporidae</taxon>
        <taxon>Acropora</taxon>
    </lineage>
</organism>
<gene>
    <name evidence="1" type="ORF">P5673_031667</name>
</gene>
<dbReference type="AlphaFoldDB" id="A0AAD9PSG8"/>
<reference evidence="1" key="2">
    <citation type="journal article" date="2023" name="Science">
        <title>Genomic signatures of disease resistance in endangered staghorn corals.</title>
        <authorList>
            <person name="Vollmer S.V."/>
            <person name="Selwyn J.D."/>
            <person name="Despard B.A."/>
            <person name="Roesel C.L."/>
        </authorList>
    </citation>
    <scope>NUCLEOTIDE SEQUENCE</scope>
    <source>
        <strain evidence="1">K2</strain>
    </source>
</reference>
<dbReference type="EMBL" id="JARQWQ010000153">
    <property type="protein sequence ID" value="KAK2548202.1"/>
    <property type="molecule type" value="Genomic_DNA"/>
</dbReference>
<dbReference type="Proteomes" id="UP001249851">
    <property type="component" value="Unassembled WGS sequence"/>
</dbReference>
<reference evidence="1" key="1">
    <citation type="journal article" date="2023" name="G3 (Bethesda)">
        <title>Whole genome assembly and annotation of the endangered Caribbean coral Acropora cervicornis.</title>
        <authorList>
            <person name="Selwyn J.D."/>
            <person name="Vollmer S.V."/>
        </authorList>
    </citation>
    <scope>NUCLEOTIDE SEQUENCE</scope>
    <source>
        <strain evidence="1">K2</strain>
    </source>
</reference>
<comment type="caution">
    <text evidence="1">The sequence shown here is derived from an EMBL/GenBank/DDBJ whole genome shotgun (WGS) entry which is preliminary data.</text>
</comment>
<proteinExistence type="predicted"/>
<evidence type="ECO:0000313" key="1">
    <source>
        <dbReference type="EMBL" id="KAK2548202.1"/>
    </source>
</evidence>
<keyword evidence="2" id="KW-1185">Reference proteome</keyword>
<protein>
    <submittedName>
        <fullName evidence="1">Uncharacterized protein</fullName>
    </submittedName>
</protein>